<dbReference type="Gene3D" id="3.40.630.30">
    <property type="match status" value="1"/>
</dbReference>
<reference evidence="3" key="2">
    <citation type="journal article" date="2022" name="Microbiol. Resour. Announc.">
        <title>Metagenome Sequencing to Explore Phylogenomics of Terrestrial Cyanobacteria.</title>
        <authorList>
            <person name="Ward R.D."/>
            <person name="Stajich J.E."/>
            <person name="Johansen J.R."/>
            <person name="Huntemann M."/>
            <person name="Clum A."/>
            <person name="Foster B."/>
            <person name="Foster B."/>
            <person name="Roux S."/>
            <person name="Palaniappan K."/>
            <person name="Varghese N."/>
            <person name="Mukherjee S."/>
            <person name="Reddy T.B.K."/>
            <person name="Daum C."/>
            <person name="Copeland A."/>
            <person name="Chen I.A."/>
            <person name="Ivanova N.N."/>
            <person name="Kyrpides N.C."/>
            <person name="Shapiro N."/>
            <person name="Eloe-Fadrosh E.A."/>
            <person name="Pietrasiak N."/>
        </authorList>
    </citation>
    <scope>NUCLEOTIDE SEQUENCE</scope>
    <source>
        <strain evidence="3">JT2-VF2</strain>
    </source>
</reference>
<dbReference type="SUPFAM" id="SSF55729">
    <property type="entry name" value="Acyl-CoA N-acyltransferases (Nat)"/>
    <property type="match status" value="1"/>
</dbReference>
<dbReference type="InterPro" id="IPR000182">
    <property type="entry name" value="GNAT_dom"/>
</dbReference>
<evidence type="ECO:0000313" key="3">
    <source>
        <dbReference type="EMBL" id="MBW4563620.1"/>
    </source>
</evidence>
<feature type="domain" description="N-acetyltransferase" evidence="2">
    <location>
        <begin position="4"/>
        <end position="141"/>
    </location>
</feature>
<name>A0A951Q0L7_9NOST</name>
<sequence>MVHLKFTVEDHPDPEDIRTVIGKILDYNNNSQKQEDIAYPLAIWIRDPNDEIVGGLVGKIHWGWLFISHLWVAEDLRSQGYGRRLILKAEEAARVRGCGHVYLDTFSFQSLGFYERLGYKIFGVLEDFPQGHKRYFLQKEI</sequence>
<dbReference type="CDD" id="cd04301">
    <property type="entry name" value="NAT_SF"/>
    <property type="match status" value="1"/>
</dbReference>
<dbReference type="AlphaFoldDB" id="A0A951Q0L7"/>
<dbReference type="InterPro" id="IPR016181">
    <property type="entry name" value="Acyl_CoA_acyltransferase"/>
</dbReference>
<dbReference type="EMBL" id="JAHHHN010000014">
    <property type="protein sequence ID" value="MBW4563620.1"/>
    <property type="molecule type" value="Genomic_DNA"/>
</dbReference>
<dbReference type="InterPro" id="IPR050769">
    <property type="entry name" value="NAT_camello-type"/>
</dbReference>
<dbReference type="PANTHER" id="PTHR13947:SF37">
    <property type="entry name" value="LD18367P"/>
    <property type="match status" value="1"/>
</dbReference>
<gene>
    <name evidence="3" type="ORF">KME32_21250</name>
</gene>
<evidence type="ECO:0000259" key="2">
    <source>
        <dbReference type="PROSITE" id="PS51186"/>
    </source>
</evidence>
<protein>
    <submittedName>
        <fullName evidence="3">GNAT family N-acetyltransferase</fullName>
    </submittedName>
</protein>
<dbReference type="PANTHER" id="PTHR13947">
    <property type="entry name" value="GNAT FAMILY N-ACETYLTRANSFERASE"/>
    <property type="match status" value="1"/>
</dbReference>
<keyword evidence="1" id="KW-0808">Transferase</keyword>
<dbReference type="Pfam" id="PF00583">
    <property type="entry name" value="Acetyltransf_1"/>
    <property type="match status" value="1"/>
</dbReference>
<reference evidence="3" key="1">
    <citation type="submission" date="2021-05" db="EMBL/GenBank/DDBJ databases">
        <authorList>
            <person name="Pietrasiak N."/>
            <person name="Ward R."/>
            <person name="Stajich J.E."/>
            <person name="Kurbessoian T."/>
        </authorList>
    </citation>
    <scope>NUCLEOTIDE SEQUENCE</scope>
    <source>
        <strain evidence="3">JT2-VF2</strain>
    </source>
</reference>
<accession>A0A951Q0L7</accession>
<evidence type="ECO:0000313" key="4">
    <source>
        <dbReference type="Proteomes" id="UP000715781"/>
    </source>
</evidence>
<proteinExistence type="predicted"/>
<organism evidence="3 4">
    <name type="scientific">Mojavia pulchra JT2-VF2</name>
    <dbReference type="NCBI Taxonomy" id="287848"/>
    <lineage>
        <taxon>Bacteria</taxon>
        <taxon>Bacillati</taxon>
        <taxon>Cyanobacteriota</taxon>
        <taxon>Cyanophyceae</taxon>
        <taxon>Nostocales</taxon>
        <taxon>Nostocaceae</taxon>
    </lineage>
</organism>
<dbReference type="PROSITE" id="PS51186">
    <property type="entry name" value="GNAT"/>
    <property type="match status" value="1"/>
</dbReference>
<comment type="caution">
    <text evidence="3">The sequence shown here is derived from an EMBL/GenBank/DDBJ whole genome shotgun (WGS) entry which is preliminary data.</text>
</comment>
<dbReference type="Proteomes" id="UP000715781">
    <property type="component" value="Unassembled WGS sequence"/>
</dbReference>
<evidence type="ECO:0000256" key="1">
    <source>
        <dbReference type="ARBA" id="ARBA00022679"/>
    </source>
</evidence>
<dbReference type="GO" id="GO:0008080">
    <property type="term" value="F:N-acetyltransferase activity"/>
    <property type="evidence" value="ECO:0007669"/>
    <property type="project" value="InterPro"/>
</dbReference>